<name>A0A455U1Y0_9GAMM</name>
<gene>
    <name evidence="3" type="ORF">HSBAA_11310</name>
</gene>
<evidence type="ECO:0000256" key="2">
    <source>
        <dbReference type="SAM" id="Phobius"/>
    </source>
</evidence>
<dbReference type="Proteomes" id="UP000320231">
    <property type="component" value="Chromosome"/>
</dbReference>
<evidence type="ECO:0000256" key="1">
    <source>
        <dbReference type="SAM" id="MobiDB-lite"/>
    </source>
</evidence>
<feature type="transmembrane region" description="Helical" evidence="2">
    <location>
        <begin position="43"/>
        <end position="62"/>
    </location>
</feature>
<organism evidence="3 4">
    <name type="scientific">Vreelandella sulfidaeris</name>
    <dbReference type="NCBI Taxonomy" id="115553"/>
    <lineage>
        <taxon>Bacteria</taxon>
        <taxon>Pseudomonadati</taxon>
        <taxon>Pseudomonadota</taxon>
        <taxon>Gammaproteobacteria</taxon>
        <taxon>Oceanospirillales</taxon>
        <taxon>Halomonadaceae</taxon>
        <taxon>Vreelandella</taxon>
    </lineage>
</organism>
<evidence type="ECO:0000313" key="4">
    <source>
        <dbReference type="Proteomes" id="UP000320231"/>
    </source>
</evidence>
<keyword evidence="2" id="KW-0812">Transmembrane</keyword>
<evidence type="ECO:0000313" key="3">
    <source>
        <dbReference type="EMBL" id="BBI59825.1"/>
    </source>
</evidence>
<reference evidence="3 4" key="1">
    <citation type="journal article" date="2019" name="Microbiol. Resour. Announc.">
        <title>Complete Genome Sequence of Halomonas sulfidaeris Strain Esulfide1 Isolated from a Metal Sulfide Rock at a Depth of 2,200 Meters, Obtained Using Nanopore Sequencing.</title>
        <authorList>
            <person name="Saito M."/>
            <person name="Nishigata A."/>
            <person name="Galipon J."/>
            <person name="Arakawa K."/>
        </authorList>
    </citation>
    <scope>NUCLEOTIDE SEQUENCE [LARGE SCALE GENOMIC DNA]</scope>
    <source>
        <strain evidence="3 4">ATCC BAA-803</strain>
    </source>
</reference>
<protein>
    <submittedName>
        <fullName evidence="3">Uncharacterized protein</fullName>
    </submittedName>
</protein>
<dbReference type="EMBL" id="AP019514">
    <property type="protein sequence ID" value="BBI59825.1"/>
    <property type="molecule type" value="Genomic_DNA"/>
</dbReference>
<dbReference type="KEGG" id="hsr:HSBAA_11310"/>
<feature type="compositionally biased region" description="Basic and acidic residues" evidence="1">
    <location>
        <begin position="1"/>
        <end position="21"/>
    </location>
</feature>
<proteinExistence type="predicted"/>
<feature type="region of interest" description="Disordered" evidence="1">
    <location>
        <begin position="1"/>
        <end position="32"/>
    </location>
</feature>
<sequence>MGDNMRDSTSRLHHNTHDHMHNMGQRARHSEGQASDFIQEHPLVVGALGFALGAALGAVFPATKKRMNTWASIVIALFIRPLKAGKSK</sequence>
<dbReference type="AlphaFoldDB" id="A0A455U1Y0"/>
<keyword evidence="2" id="KW-0472">Membrane</keyword>
<accession>A0A455U1Y0</accession>
<keyword evidence="2" id="KW-1133">Transmembrane helix</keyword>